<proteinExistence type="predicted"/>
<sequence>MFKNVKYVGFDGRPELEAKARLAQTVLGGLIRSWRDEVEVTWRPAPPESGGGLELRLALTVPNVFASATGQIRTRDFESGEEGLLRMDLREVWLDLLDLLIAQIGTRVEDALADPVEA</sequence>
<name>A0ABS5BK06_9BACT</name>
<organism evidence="1 2">
    <name type="scientific">Gemmata palustris</name>
    <dbReference type="NCBI Taxonomy" id="2822762"/>
    <lineage>
        <taxon>Bacteria</taxon>
        <taxon>Pseudomonadati</taxon>
        <taxon>Planctomycetota</taxon>
        <taxon>Planctomycetia</taxon>
        <taxon>Gemmatales</taxon>
        <taxon>Gemmataceae</taxon>
        <taxon>Gemmata</taxon>
    </lineage>
</organism>
<gene>
    <name evidence="1" type="ORF">J8F10_01825</name>
</gene>
<evidence type="ECO:0000313" key="2">
    <source>
        <dbReference type="Proteomes" id="UP000676565"/>
    </source>
</evidence>
<comment type="caution">
    <text evidence="1">The sequence shown here is derived from an EMBL/GenBank/DDBJ whole genome shotgun (WGS) entry which is preliminary data.</text>
</comment>
<reference evidence="1 2" key="1">
    <citation type="submission" date="2021-04" db="EMBL/GenBank/DDBJ databases">
        <authorList>
            <person name="Ivanova A."/>
        </authorList>
    </citation>
    <scope>NUCLEOTIDE SEQUENCE [LARGE SCALE GENOMIC DNA]</scope>
    <source>
        <strain evidence="1 2">G18</strain>
    </source>
</reference>
<dbReference type="EMBL" id="JAGKQQ010000001">
    <property type="protein sequence ID" value="MBP3954037.1"/>
    <property type="molecule type" value="Genomic_DNA"/>
</dbReference>
<keyword evidence="2" id="KW-1185">Reference proteome</keyword>
<accession>A0ABS5BK06</accession>
<dbReference type="Proteomes" id="UP000676565">
    <property type="component" value="Unassembled WGS sequence"/>
</dbReference>
<dbReference type="RefSeq" id="WP_210652123.1">
    <property type="nucleotide sequence ID" value="NZ_JAGKQQ010000001.1"/>
</dbReference>
<evidence type="ECO:0008006" key="3">
    <source>
        <dbReference type="Google" id="ProtNLM"/>
    </source>
</evidence>
<protein>
    <recommendedName>
        <fullName evidence="3">Polyhydroxyalkanoic acid synthase</fullName>
    </recommendedName>
</protein>
<evidence type="ECO:0000313" key="1">
    <source>
        <dbReference type="EMBL" id="MBP3954037.1"/>
    </source>
</evidence>